<organism evidence="2 3">
    <name type="scientific">Gaopeijia maritima</name>
    <dbReference type="NCBI Taxonomy" id="3119007"/>
    <lineage>
        <taxon>Bacteria</taxon>
        <taxon>Pseudomonadati</taxon>
        <taxon>Gemmatimonadota</taxon>
        <taxon>Longimicrobiia</taxon>
        <taxon>Gaopeijiales</taxon>
        <taxon>Gaopeijiaceae</taxon>
        <taxon>Gaopeijia</taxon>
    </lineage>
</organism>
<dbReference type="Gene3D" id="2.60.40.2130">
    <property type="entry name" value="F-spondin domain"/>
    <property type="match status" value="2"/>
</dbReference>
<evidence type="ECO:0000256" key="1">
    <source>
        <dbReference type="SAM" id="MobiDB-lite"/>
    </source>
</evidence>
<keyword evidence="3" id="KW-1185">Reference proteome</keyword>
<sequence length="450" mass="45831">MNFPTPTLRGALALPVLLALGACTKDKDPTMPAEPTTFEVTVENVSMAYAYASSGIFSTPIGEAAPGPLFPGGKYEFDFVAPPGASLSLATMMVQSNDFFYAPDGNGIALWSGGTQVTGDVTDQLLLWDAGSEADQEPGLGADQAPRQAGPDTGADDPDNTVRIASDAYGNLPGVSEVIRLTLESTGPYSWRARIENVSTTTTIMTSDGATHPVPLSPGVFVVHSAADPLFTAGSPDRGEGLAAIAEDGAAGALGGVLAGQTGVSGVLSPGAWALHTGPSVIFAGGTPDRGEGLEGIAEDGSPTMLAASLATNPAIVESGVFDTPNGAASAGPALPGASYTFTFTAQEGDRLTFATMFAQSNDLFFAPAETGIDLFRAGAAISGDITGQILLWDAGTEVNERPGVGMYQAPRQAGPNTGPTENGDVRPVADGYDYGAVPERIRVTITPIG</sequence>
<evidence type="ECO:0000313" key="3">
    <source>
        <dbReference type="Proteomes" id="UP001484239"/>
    </source>
</evidence>
<dbReference type="InterPro" id="IPR009465">
    <property type="entry name" value="Spondin_N"/>
</dbReference>
<feature type="region of interest" description="Disordered" evidence="1">
    <location>
        <begin position="410"/>
        <end position="429"/>
    </location>
</feature>
<comment type="caution">
    <text evidence="2">The sequence shown here is derived from an EMBL/GenBank/DDBJ whole genome shotgun (WGS) entry which is preliminary data.</text>
</comment>
<dbReference type="RefSeq" id="WP_405287455.1">
    <property type="nucleotide sequence ID" value="NZ_JBBHLI010000012.1"/>
</dbReference>
<dbReference type="Proteomes" id="UP001484239">
    <property type="component" value="Unassembled WGS sequence"/>
</dbReference>
<evidence type="ECO:0000313" key="2">
    <source>
        <dbReference type="EMBL" id="MEK9502568.1"/>
    </source>
</evidence>
<dbReference type="NCBIfam" id="NF038123">
    <property type="entry name" value="NF038123_dom"/>
    <property type="match status" value="2"/>
</dbReference>
<dbReference type="InterPro" id="IPR038678">
    <property type="entry name" value="Spondin_N_sf"/>
</dbReference>
<name>A0ABU9EER8_9BACT</name>
<feature type="region of interest" description="Disordered" evidence="1">
    <location>
        <begin position="134"/>
        <end position="159"/>
    </location>
</feature>
<proteinExistence type="predicted"/>
<reference evidence="2 3" key="1">
    <citation type="submission" date="2024-02" db="EMBL/GenBank/DDBJ databases">
        <title>A novel Gemmatimonadota bacterium.</title>
        <authorList>
            <person name="Du Z.-J."/>
            <person name="Ye Y.-Q."/>
        </authorList>
    </citation>
    <scope>NUCLEOTIDE SEQUENCE [LARGE SCALE GENOMIC DNA]</scope>
    <source>
        <strain evidence="2 3">DH-20</strain>
    </source>
</reference>
<accession>A0ABU9EER8</accession>
<gene>
    <name evidence="2" type="ORF">WI372_16360</name>
</gene>
<dbReference type="EMBL" id="JBBHLI010000012">
    <property type="protein sequence ID" value="MEK9502568.1"/>
    <property type="molecule type" value="Genomic_DNA"/>
</dbReference>
<protein>
    <submittedName>
        <fullName evidence="2">Spondin domain-containing protein</fullName>
    </submittedName>
</protein>